<dbReference type="Proteomes" id="UP001172702">
    <property type="component" value="Unassembled WGS sequence"/>
</dbReference>
<gene>
    <name evidence="1" type="ORF">QYF62_15300</name>
</gene>
<sequence>MGSIESFLPGLATGSAAVNTGSQVVDGGGDLAASVLGFFGDIVKTVTETLGS</sequence>
<keyword evidence="2" id="KW-1185">Reference proteome</keyword>
<reference evidence="1 2" key="1">
    <citation type="submission" date="2023-07" db="EMBL/GenBank/DDBJ databases">
        <title>Strategy for survival of the halotoleranting strain Dietzia MX2 from the Yakshinskoe mineral salts deposit.</title>
        <authorList>
            <person name="Kharitonova M.A."/>
            <person name="Kupriyanova-Ashina F.G."/>
            <person name="Shakirov T.R."/>
            <person name="Vafina M.S."/>
            <person name="Ilinskaya O.N."/>
        </authorList>
    </citation>
    <scope>NUCLEOTIDE SEQUENCE [LARGE SCALE GENOMIC DNA]</scope>
    <source>
        <strain evidence="1 2">MX2</strain>
    </source>
</reference>
<evidence type="ECO:0000313" key="2">
    <source>
        <dbReference type="Proteomes" id="UP001172702"/>
    </source>
</evidence>
<protein>
    <submittedName>
        <fullName evidence="1">Uncharacterized protein</fullName>
    </submittedName>
</protein>
<organism evidence="1 2">
    <name type="scientific">Dietzia maris</name>
    <dbReference type="NCBI Taxonomy" id="37915"/>
    <lineage>
        <taxon>Bacteria</taxon>
        <taxon>Bacillati</taxon>
        <taxon>Actinomycetota</taxon>
        <taxon>Actinomycetes</taxon>
        <taxon>Mycobacteriales</taxon>
        <taxon>Dietziaceae</taxon>
        <taxon>Dietzia</taxon>
    </lineage>
</organism>
<dbReference type="RefSeq" id="WP_182640327.1">
    <property type="nucleotide sequence ID" value="NZ_JAUHTB010000023.1"/>
</dbReference>
<accession>A0ABT8H4L8</accession>
<dbReference type="EMBL" id="JAUHTB010000023">
    <property type="protein sequence ID" value="MDN4507412.1"/>
    <property type="molecule type" value="Genomic_DNA"/>
</dbReference>
<comment type="caution">
    <text evidence="1">The sequence shown here is derived from an EMBL/GenBank/DDBJ whole genome shotgun (WGS) entry which is preliminary data.</text>
</comment>
<evidence type="ECO:0000313" key="1">
    <source>
        <dbReference type="EMBL" id="MDN4507412.1"/>
    </source>
</evidence>
<proteinExistence type="predicted"/>
<name>A0ABT8H4L8_9ACTN</name>